<keyword evidence="2" id="KW-1185">Reference proteome</keyword>
<organism evidence="1 2">
    <name type="scientific">Caerostris extrusa</name>
    <name type="common">Bark spider</name>
    <name type="synonym">Caerostris bankana</name>
    <dbReference type="NCBI Taxonomy" id="172846"/>
    <lineage>
        <taxon>Eukaryota</taxon>
        <taxon>Metazoa</taxon>
        <taxon>Ecdysozoa</taxon>
        <taxon>Arthropoda</taxon>
        <taxon>Chelicerata</taxon>
        <taxon>Arachnida</taxon>
        <taxon>Araneae</taxon>
        <taxon>Araneomorphae</taxon>
        <taxon>Entelegynae</taxon>
        <taxon>Araneoidea</taxon>
        <taxon>Araneidae</taxon>
        <taxon>Caerostris</taxon>
    </lineage>
</organism>
<accession>A0AAV4UMP6</accession>
<sequence>MKFFSDLKYISFRTGLHYSQILYQYVSVLSEILFAEARRKRKEKRKNLSIFLSHTTPKCRRVHRSSSLQFRENGGIHFLLLSFDIEKDKSLIFRFLINVDEPRERRETAKPELQNV</sequence>
<evidence type="ECO:0000313" key="2">
    <source>
        <dbReference type="Proteomes" id="UP001054945"/>
    </source>
</evidence>
<proteinExistence type="predicted"/>
<dbReference type="Proteomes" id="UP001054945">
    <property type="component" value="Unassembled WGS sequence"/>
</dbReference>
<protein>
    <recommendedName>
        <fullName evidence="3">Ribosomal protein S10</fullName>
    </recommendedName>
</protein>
<evidence type="ECO:0008006" key="3">
    <source>
        <dbReference type="Google" id="ProtNLM"/>
    </source>
</evidence>
<evidence type="ECO:0000313" key="1">
    <source>
        <dbReference type="EMBL" id="GIY58834.1"/>
    </source>
</evidence>
<name>A0AAV4UMP6_CAEEX</name>
<reference evidence="1 2" key="1">
    <citation type="submission" date="2021-06" db="EMBL/GenBank/DDBJ databases">
        <title>Caerostris extrusa draft genome.</title>
        <authorList>
            <person name="Kono N."/>
            <person name="Arakawa K."/>
        </authorList>
    </citation>
    <scope>NUCLEOTIDE SEQUENCE [LARGE SCALE GENOMIC DNA]</scope>
</reference>
<gene>
    <name evidence="1" type="ORF">CEXT_6961</name>
</gene>
<comment type="caution">
    <text evidence="1">The sequence shown here is derived from an EMBL/GenBank/DDBJ whole genome shotgun (WGS) entry which is preliminary data.</text>
</comment>
<dbReference type="EMBL" id="BPLR01013112">
    <property type="protein sequence ID" value="GIY58834.1"/>
    <property type="molecule type" value="Genomic_DNA"/>
</dbReference>
<dbReference type="AlphaFoldDB" id="A0AAV4UMP6"/>